<name>A0A7I7PAK6_9MYCO</name>
<dbReference type="OrthoDB" id="3745645at2"/>
<keyword evidence="1" id="KW-0812">Transmembrane</keyword>
<dbReference type="PANTHER" id="PTHR30188">
    <property type="entry name" value="ABC TRANSPORTER PERMEASE PROTEIN-RELATED"/>
    <property type="match status" value="1"/>
</dbReference>
<gene>
    <name evidence="3" type="ORF">BST37_09330</name>
    <name evidence="2" type="ORF">MNVI_09390</name>
</gene>
<reference evidence="3 4" key="1">
    <citation type="submission" date="2017-02" db="EMBL/GenBank/DDBJ databases">
        <title>The new phylogeny of genus Mycobacterium.</title>
        <authorList>
            <person name="Tortoli E."/>
            <person name="Trovato A."/>
            <person name="Cirillo D.M."/>
        </authorList>
    </citation>
    <scope>NUCLEOTIDE SEQUENCE [LARGE SCALE GENOMIC DNA]</scope>
    <source>
        <strain evidence="3 4">DSM 45145</strain>
    </source>
</reference>
<evidence type="ECO:0000313" key="5">
    <source>
        <dbReference type="Proteomes" id="UP000466894"/>
    </source>
</evidence>
<dbReference type="RefSeq" id="WP_083087428.1">
    <property type="nucleotide sequence ID" value="NZ_AP022583.1"/>
</dbReference>
<dbReference type="Proteomes" id="UP000192374">
    <property type="component" value="Unassembled WGS sequence"/>
</dbReference>
<evidence type="ECO:0000313" key="2">
    <source>
        <dbReference type="EMBL" id="BBY05621.1"/>
    </source>
</evidence>
<keyword evidence="4" id="KW-1185">Reference proteome</keyword>
<reference evidence="2 5" key="2">
    <citation type="journal article" date="2019" name="Emerg. Microbes Infect.">
        <title>Comprehensive subspecies identification of 175 nontuberculous mycobacteria species based on 7547 genomic profiles.</title>
        <authorList>
            <person name="Matsumoto Y."/>
            <person name="Kinjo T."/>
            <person name="Motooka D."/>
            <person name="Nabeya D."/>
            <person name="Jung N."/>
            <person name="Uechi K."/>
            <person name="Horii T."/>
            <person name="Iida T."/>
            <person name="Fujita J."/>
            <person name="Nakamura S."/>
        </authorList>
    </citation>
    <scope>NUCLEOTIDE SEQUENCE [LARGE SCALE GENOMIC DNA]</scope>
    <source>
        <strain evidence="2 5">JCM 16367</strain>
    </source>
</reference>
<evidence type="ECO:0000313" key="4">
    <source>
        <dbReference type="Proteomes" id="UP000192374"/>
    </source>
</evidence>
<feature type="transmembrane region" description="Helical" evidence="1">
    <location>
        <begin position="106"/>
        <end position="134"/>
    </location>
</feature>
<reference evidence="2" key="3">
    <citation type="submission" date="2020-02" db="EMBL/GenBank/DDBJ databases">
        <authorList>
            <person name="Matsumoto Y."/>
            <person name="Motooka D."/>
            <person name="Nakamura S."/>
        </authorList>
    </citation>
    <scope>NUCLEOTIDE SEQUENCE</scope>
    <source>
        <strain evidence="2">JCM 16367</strain>
    </source>
</reference>
<dbReference type="AlphaFoldDB" id="A0A7I7PAK6"/>
<feature type="transmembrane region" description="Helical" evidence="1">
    <location>
        <begin position="168"/>
        <end position="198"/>
    </location>
</feature>
<dbReference type="Proteomes" id="UP000466894">
    <property type="component" value="Chromosome"/>
</dbReference>
<proteinExistence type="predicted"/>
<keyword evidence="1" id="KW-1133">Transmembrane helix</keyword>
<organism evidence="2 5">
    <name type="scientific">Mycobacterium noviomagense</name>
    <dbReference type="NCBI Taxonomy" id="459858"/>
    <lineage>
        <taxon>Bacteria</taxon>
        <taxon>Bacillati</taxon>
        <taxon>Actinomycetota</taxon>
        <taxon>Actinomycetes</taxon>
        <taxon>Mycobacteriales</taxon>
        <taxon>Mycobacteriaceae</taxon>
        <taxon>Mycobacterium</taxon>
    </lineage>
</organism>
<keyword evidence="1" id="KW-0472">Membrane</keyword>
<sequence>MTVKALRATYPRTFGVLDQLRKPVNTLGGIGDHVIFYGRALAGVPFATVHYRREVFRLIAEISMGTGTLAMIGGTVVIVGFLTLAAGGTLAVQGYSSLGNIGIEALTGFLAAFINVRISAPVVAGIGLAATFGAGVTAQLGAMRINEEIDALESMAIRPISYLVSTRIMAGMIAITPLYSIAIILSFVASQFTTVVLFGQSGGLYNHYFDTFLYPYDLLWSFLQAILMALAVLLIHTYYGYFAGGGPEGVGVATGNAVRTSLIIVVSVTLLVSLSIYGTNGHFNLSG</sequence>
<dbReference type="GO" id="GO:0005548">
    <property type="term" value="F:phospholipid transporter activity"/>
    <property type="evidence" value="ECO:0007669"/>
    <property type="project" value="TreeGrafter"/>
</dbReference>
<dbReference type="PANTHER" id="PTHR30188:SF13">
    <property type="entry name" value="CONSERVED HYPOTHETICAL INTEGRAL MEMBRANE PROTEIN YRBE3B"/>
    <property type="match status" value="1"/>
</dbReference>
<feature type="transmembrane region" description="Helical" evidence="1">
    <location>
        <begin position="260"/>
        <end position="278"/>
    </location>
</feature>
<feature type="transmembrane region" description="Helical" evidence="1">
    <location>
        <begin position="62"/>
        <end position="86"/>
    </location>
</feature>
<feature type="transmembrane region" description="Helical" evidence="1">
    <location>
        <begin position="218"/>
        <end position="239"/>
    </location>
</feature>
<dbReference type="Pfam" id="PF02405">
    <property type="entry name" value="MlaE"/>
    <property type="match status" value="1"/>
</dbReference>
<dbReference type="InterPro" id="IPR030802">
    <property type="entry name" value="Permease_MalE"/>
</dbReference>
<accession>A0A7I7PAK6</accession>
<dbReference type="GO" id="GO:0043190">
    <property type="term" value="C:ATP-binding cassette (ABC) transporter complex"/>
    <property type="evidence" value="ECO:0007669"/>
    <property type="project" value="InterPro"/>
</dbReference>
<evidence type="ECO:0000256" key="1">
    <source>
        <dbReference type="SAM" id="Phobius"/>
    </source>
</evidence>
<protein>
    <submittedName>
        <fullName evidence="2">ABC transporter permease</fullName>
    </submittedName>
</protein>
<evidence type="ECO:0000313" key="3">
    <source>
        <dbReference type="EMBL" id="ORB15135.1"/>
    </source>
</evidence>
<dbReference type="EMBL" id="MVIC01000013">
    <property type="protein sequence ID" value="ORB15135.1"/>
    <property type="molecule type" value="Genomic_DNA"/>
</dbReference>
<dbReference type="KEGG" id="mnv:MNVI_09390"/>
<dbReference type="EMBL" id="AP022583">
    <property type="protein sequence ID" value="BBY05621.1"/>
    <property type="molecule type" value="Genomic_DNA"/>
</dbReference>